<reference evidence="1 2" key="1">
    <citation type="submission" date="2024-04" db="EMBL/GenBank/DDBJ databases">
        <authorList>
            <person name="Rising A."/>
            <person name="Reimegard J."/>
            <person name="Sonavane S."/>
            <person name="Akerstrom W."/>
            <person name="Nylinder S."/>
            <person name="Hedman E."/>
            <person name="Kallberg Y."/>
        </authorList>
    </citation>
    <scope>NUCLEOTIDE SEQUENCE [LARGE SCALE GENOMIC DNA]</scope>
</reference>
<keyword evidence="2" id="KW-1185">Reference proteome</keyword>
<proteinExistence type="predicted"/>
<protein>
    <submittedName>
        <fullName evidence="1">Uncharacterized protein</fullName>
    </submittedName>
</protein>
<dbReference type="EMBL" id="CAXIEN010000123">
    <property type="protein sequence ID" value="CAL1279525.1"/>
    <property type="molecule type" value="Genomic_DNA"/>
</dbReference>
<evidence type="ECO:0000313" key="1">
    <source>
        <dbReference type="EMBL" id="CAL1279525.1"/>
    </source>
</evidence>
<gene>
    <name evidence="1" type="ORF">LARSCL_LOCUS10421</name>
</gene>
<dbReference type="AlphaFoldDB" id="A0AAV2A943"/>
<name>A0AAV2A943_9ARAC</name>
<evidence type="ECO:0000313" key="2">
    <source>
        <dbReference type="Proteomes" id="UP001497382"/>
    </source>
</evidence>
<dbReference type="Proteomes" id="UP001497382">
    <property type="component" value="Unassembled WGS sequence"/>
</dbReference>
<accession>A0AAV2A943</accession>
<comment type="caution">
    <text evidence="1">The sequence shown here is derived from an EMBL/GenBank/DDBJ whole genome shotgun (WGS) entry which is preliminary data.</text>
</comment>
<organism evidence="1 2">
    <name type="scientific">Larinioides sclopetarius</name>
    <dbReference type="NCBI Taxonomy" id="280406"/>
    <lineage>
        <taxon>Eukaryota</taxon>
        <taxon>Metazoa</taxon>
        <taxon>Ecdysozoa</taxon>
        <taxon>Arthropoda</taxon>
        <taxon>Chelicerata</taxon>
        <taxon>Arachnida</taxon>
        <taxon>Araneae</taxon>
        <taxon>Araneomorphae</taxon>
        <taxon>Entelegynae</taxon>
        <taxon>Araneoidea</taxon>
        <taxon>Araneidae</taxon>
        <taxon>Larinioides</taxon>
    </lineage>
</organism>
<sequence>MNCIGLAAVSRKDIWLNGNSIECRIPNFAGNIYI</sequence>